<gene>
    <name evidence="1" type="ORF">GCM10008964_17230</name>
</gene>
<evidence type="ECO:0000313" key="2">
    <source>
        <dbReference type="Proteomes" id="UP001501476"/>
    </source>
</evidence>
<name>A0ABN0TNJ8_9GAMM</name>
<accession>A0ABN0TNJ8</accession>
<keyword evidence="2" id="KW-1185">Reference proteome</keyword>
<protein>
    <submittedName>
        <fullName evidence="1">Uncharacterized protein</fullName>
    </submittedName>
</protein>
<proteinExistence type="predicted"/>
<comment type="caution">
    <text evidence="1">The sequence shown here is derived from an EMBL/GenBank/DDBJ whole genome shotgun (WGS) entry which is preliminary data.</text>
</comment>
<evidence type="ECO:0000313" key="1">
    <source>
        <dbReference type="EMBL" id="GAA0226202.1"/>
    </source>
</evidence>
<dbReference type="Proteomes" id="UP001501476">
    <property type="component" value="Unassembled WGS sequence"/>
</dbReference>
<dbReference type="RefSeq" id="WP_286303874.1">
    <property type="nucleotide sequence ID" value="NZ_AP027741.1"/>
</dbReference>
<organism evidence="1 2">
    <name type="scientific">Methylophaga marina</name>
    <dbReference type="NCBI Taxonomy" id="45495"/>
    <lineage>
        <taxon>Bacteria</taxon>
        <taxon>Pseudomonadati</taxon>
        <taxon>Pseudomonadota</taxon>
        <taxon>Gammaproteobacteria</taxon>
        <taxon>Thiotrichales</taxon>
        <taxon>Piscirickettsiaceae</taxon>
        <taxon>Methylophaga</taxon>
    </lineage>
</organism>
<reference evidence="1 2" key="1">
    <citation type="journal article" date="2019" name="Int. J. Syst. Evol. Microbiol.">
        <title>The Global Catalogue of Microorganisms (GCM) 10K type strain sequencing project: providing services to taxonomists for standard genome sequencing and annotation.</title>
        <authorList>
            <consortium name="The Broad Institute Genomics Platform"/>
            <consortium name="The Broad Institute Genome Sequencing Center for Infectious Disease"/>
            <person name="Wu L."/>
            <person name="Ma J."/>
        </authorList>
    </citation>
    <scope>NUCLEOTIDE SEQUENCE [LARGE SCALE GENOMIC DNA]</scope>
    <source>
        <strain evidence="1 2">JCM 6886</strain>
    </source>
</reference>
<dbReference type="EMBL" id="BAAADG010000005">
    <property type="protein sequence ID" value="GAA0226202.1"/>
    <property type="molecule type" value="Genomic_DNA"/>
</dbReference>
<sequence>MEKEIVGAAATIIAALVTLLGAIYTHRKTAENAKVSESSRDELVRISRESEERHSRSLSLLNSRLEQAVHKANSIYSRKLEILSGAFNILGEISFLVESYLTPYIEHSGSGRAEKMEQACAKFEDLRKYHMANSIFFDSEDVLGESMGKIMEELNRINNLNTSSGTNQNYWLEQVDAFQTVIKPAVESVKEQFQRTLELSD</sequence>